<dbReference type="Gene3D" id="3.30.710.10">
    <property type="entry name" value="Potassium Channel Kv1.1, Chain A"/>
    <property type="match status" value="1"/>
</dbReference>
<accession>A0A8S1HBZ4</accession>
<dbReference type="InterPro" id="IPR016072">
    <property type="entry name" value="Skp1_comp_dimer"/>
</dbReference>
<name>A0A8S1HBZ4_9PELO</name>
<evidence type="ECO:0000259" key="1">
    <source>
        <dbReference type="Pfam" id="PF01466"/>
    </source>
</evidence>
<reference evidence="2" key="1">
    <citation type="submission" date="2020-10" db="EMBL/GenBank/DDBJ databases">
        <authorList>
            <person name="Kikuchi T."/>
        </authorList>
    </citation>
    <scope>NUCLEOTIDE SEQUENCE</scope>
    <source>
        <strain evidence="2">NKZ352</strain>
    </source>
</reference>
<dbReference type="EMBL" id="CAJGYM010000017">
    <property type="protein sequence ID" value="CAD6190710.1"/>
    <property type="molecule type" value="Genomic_DNA"/>
</dbReference>
<dbReference type="InterPro" id="IPR016897">
    <property type="entry name" value="SKP1"/>
</dbReference>
<keyword evidence="3" id="KW-1185">Reference proteome</keyword>
<gene>
    <name evidence="2" type="ORF">CAUJ_LOCUS6629</name>
</gene>
<evidence type="ECO:0000313" key="3">
    <source>
        <dbReference type="Proteomes" id="UP000835052"/>
    </source>
</evidence>
<sequence length="214" mass="24827">MAEDIPFLRIDNERELPRWLRWITEMDCLQCLGPRNSGRRPVTPVNVGLETYEFTSCDGQTIQFPEPIVDRITLLHRMREDMGNIAGVATIAAATGANMQFMIDYLMQHKDEPNIEASDMEARRARELKPEDWVLLDVSIAKLLEYMALANYFQCDFFLDCCAKMLAERLKDKSAMEIRQIFGLQNDLEDEEVREVRLKSDWCLRPTDHYDASA</sequence>
<comment type="caution">
    <text evidence="2">The sequence shown here is derived from an EMBL/GenBank/DDBJ whole genome shotgun (WGS) entry which is preliminary data.</text>
</comment>
<organism evidence="2 3">
    <name type="scientific">Caenorhabditis auriculariae</name>
    <dbReference type="NCBI Taxonomy" id="2777116"/>
    <lineage>
        <taxon>Eukaryota</taxon>
        <taxon>Metazoa</taxon>
        <taxon>Ecdysozoa</taxon>
        <taxon>Nematoda</taxon>
        <taxon>Chromadorea</taxon>
        <taxon>Rhabditida</taxon>
        <taxon>Rhabditina</taxon>
        <taxon>Rhabditomorpha</taxon>
        <taxon>Rhabditoidea</taxon>
        <taxon>Rhabditidae</taxon>
        <taxon>Peloderinae</taxon>
        <taxon>Caenorhabditis</taxon>
    </lineage>
</organism>
<dbReference type="Proteomes" id="UP000835052">
    <property type="component" value="Unassembled WGS sequence"/>
</dbReference>
<dbReference type="InterPro" id="IPR011333">
    <property type="entry name" value="SKP1/BTB/POZ_sf"/>
</dbReference>
<dbReference type="Pfam" id="PF01466">
    <property type="entry name" value="Skp1"/>
    <property type="match status" value="1"/>
</dbReference>
<dbReference type="GO" id="GO:0006511">
    <property type="term" value="P:ubiquitin-dependent protein catabolic process"/>
    <property type="evidence" value="ECO:0007669"/>
    <property type="project" value="InterPro"/>
</dbReference>
<dbReference type="SUPFAM" id="SSF81382">
    <property type="entry name" value="Skp1 dimerisation domain-like"/>
    <property type="match status" value="1"/>
</dbReference>
<evidence type="ECO:0000313" key="2">
    <source>
        <dbReference type="EMBL" id="CAD6190710.1"/>
    </source>
</evidence>
<dbReference type="PANTHER" id="PTHR11165">
    <property type="entry name" value="SKP1"/>
    <property type="match status" value="1"/>
</dbReference>
<dbReference type="OrthoDB" id="5788891at2759"/>
<feature type="domain" description="SKP1 component dimerisation" evidence="1">
    <location>
        <begin position="159"/>
        <end position="203"/>
    </location>
</feature>
<protein>
    <recommendedName>
        <fullName evidence="1">SKP1 component dimerisation domain-containing protein</fullName>
    </recommendedName>
</protein>
<proteinExistence type="predicted"/>
<dbReference type="AlphaFoldDB" id="A0A8S1HBZ4"/>
<dbReference type="InterPro" id="IPR036296">
    <property type="entry name" value="SKP1-like_dim_sf"/>
</dbReference>